<feature type="domain" description="Aminoglycoside phosphotransferase" evidence="1">
    <location>
        <begin position="54"/>
        <end position="249"/>
    </location>
</feature>
<evidence type="ECO:0000259" key="1">
    <source>
        <dbReference type="Pfam" id="PF01636"/>
    </source>
</evidence>
<accession>A0ABW4XCE5</accession>
<gene>
    <name evidence="2" type="ORF">ACFSHS_14675</name>
</gene>
<name>A0ABW4XCE5_9ACTN</name>
<dbReference type="Gene3D" id="3.90.1200.10">
    <property type="match status" value="1"/>
</dbReference>
<keyword evidence="3" id="KW-1185">Reference proteome</keyword>
<comment type="caution">
    <text evidence="2">The sequence shown here is derived from an EMBL/GenBank/DDBJ whole genome shotgun (WGS) entry which is preliminary data.</text>
</comment>
<dbReference type="EMBL" id="JBHUHP010000014">
    <property type="protein sequence ID" value="MFD2092817.1"/>
    <property type="molecule type" value="Genomic_DNA"/>
</dbReference>
<evidence type="ECO:0000313" key="2">
    <source>
        <dbReference type="EMBL" id="MFD2092817.1"/>
    </source>
</evidence>
<dbReference type="SUPFAM" id="SSF56112">
    <property type="entry name" value="Protein kinase-like (PK-like)"/>
    <property type="match status" value="1"/>
</dbReference>
<dbReference type="InterPro" id="IPR002575">
    <property type="entry name" value="Aminoglycoside_PTrfase"/>
</dbReference>
<dbReference type="Proteomes" id="UP001597402">
    <property type="component" value="Unassembled WGS sequence"/>
</dbReference>
<dbReference type="RefSeq" id="WP_376877444.1">
    <property type="nucleotide sequence ID" value="NZ_JBHUHP010000014.1"/>
</dbReference>
<organism evidence="2 3">
    <name type="scientific">Blastococcus deserti</name>
    <dbReference type="NCBI Taxonomy" id="2259033"/>
    <lineage>
        <taxon>Bacteria</taxon>
        <taxon>Bacillati</taxon>
        <taxon>Actinomycetota</taxon>
        <taxon>Actinomycetes</taxon>
        <taxon>Geodermatophilales</taxon>
        <taxon>Geodermatophilaceae</taxon>
        <taxon>Blastococcus</taxon>
    </lineage>
</organism>
<reference evidence="3" key="1">
    <citation type="journal article" date="2019" name="Int. J. Syst. Evol. Microbiol.">
        <title>The Global Catalogue of Microorganisms (GCM) 10K type strain sequencing project: providing services to taxonomists for standard genome sequencing and annotation.</title>
        <authorList>
            <consortium name="The Broad Institute Genomics Platform"/>
            <consortium name="The Broad Institute Genome Sequencing Center for Infectious Disease"/>
            <person name="Wu L."/>
            <person name="Ma J."/>
        </authorList>
    </citation>
    <scope>NUCLEOTIDE SEQUENCE [LARGE SCALE GENOMIC DNA]</scope>
    <source>
        <strain evidence="3">JCM 3338</strain>
    </source>
</reference>
<dbReference type="InterPro" id="IPR011009">
    <property type="entry name" value="Kinase-like_dom_sf"/>
</dbReference>
<sequence>MRRQVGKDEIGRAREALVRTLGETAPERLELAAEPITRSRSTLFVFGVPGEQPRYVVKTAVLGNTAIDATPALSSTEQFRALTLAHRWFEEEDRHAAVRPLFYLEDLDAVVMDYVHGRPFRRTVQRGVLQPGPALAAATAAGDALRRLHRHARVDEAVVDLADLADEVRETEASVLRAVGLGLPEDVAQVLTRVPNRKVTRDRVVQHGDFAPVNLILTAADQVTIIDPSLVDVGLPEDDLGRFLAILSAYSVFVPGQVVPPVRRFRGQLEQAFRSGYGEAETDTAVMELRLLKQHVLRWRRRRDFSRLARSQQLMHARQQAIDRHMRMLMSESARRLSAFLDAGERAA</sequence>
<evidence type="ECO:0000313" key="3">
    <source>
        <dbReference type="Proteomes" id="UP001597402"/>
    </source>
</evidence>
<proteinExistence type="predicted"/>
<dbReference type="Pfam" id="PF01636">
    <property type="entry name" value="APH"/>
    <property type="match status" value="1"/>
</dbReference>
<protein>
    <submittedName>
        <fullName evidence="2">Phosphotransferase</fullName>
    </submittedName>
</protein>